<evidence type="ECO:0000313" key="2">
    <source>
        <dbReference type="Proteomes" id="UP000192328"/>
    </source>
</evidence>
<protein>
    <submittedName>
        <fullName evidence="1">Metal-dependent hydrolase, endonuclease/exonuclease/phosphatase family</fullName>
    </submittedName>
</protein>
<evidence type="ECO:0000313" key="1">
    <source>
        <dbReference type="EMBL" id="SMC37632.1"/>
    </source>
</evidence>
<dbReference type="Proteomes" id="UP000192328">
    <property type="component" value="Unassembled WGS sequence"/>
</dbReference>
<keyword evidence="1" id="KW-0378">Hydrolase</keyword>
<accession>A0AC61PI06</accession>
<organism evidence="1 2">
    <name type="scientific">Aristaeella lactis</name>
    <dbReference type="NCBI Taxonomy" id="3046383"/>
    <lineage>
        <taxon>Bacteria</taxon>
        <taxon>Bacillati</taxon>
        <taxon>Bacillota</taxon>
        <taxon>Clostridia</taxon>
        <taxon>Eubacteriales</taxon>
        <taxon>Aristaeellaceae</taxon>
        <taxon>Aristaeella</taxon>
    </lineage>
</organism>
<sequence length="356" mass="39405">MRFFRKLLKLITRIILALVLLLAVVLGVFTAAEYRPADTEVIIPDRSVEAVLTTGDPLSVVSWNCGYGALGDNADFFMDGGTSVYTADKERVDSNLSGIRDALKALNPDLVILQEVDINSARSYGTDERTILRDVLPGASDSFAYNFNTLFVPYPLPPMGHVESGLYTLSAATPRTAERVSLPVPFSWPIRLFNLKRCLLVSRFPVAGTDKELVLINLHLEAYDSGEGKEAQTKQLVSLMQEEYAKGNYVIAGGDFNQRFTNIDQSAYPVYDGMWQPGVIDASAFGSDFTLHMDNSFPTCRSLDRSYAGSEKEGFQFYLIDGFIVSSNVKAESVETLDYGFVCSDHNPVRMTFVLE</sequence>
<proteinExistence type="predicted"/>
<name>A0AC61PI06_9FIRM</name>
<keyword evidence="2" id="KW-1185">Reference proteome</keyword>
<keyword evidence="1" id="KW-0255">Endonuclease</keyword>
<gene>
    <name evidence="1" type="ORF">SAMN06297397_0393</name>
</gene>
<dbReference type="EMBL" id="FWXZ01000001">
    <property type="protein sequence ID" value="SMC37632.1"/>
    <property type="molecule type" value="Genomic_DNA"/>
</dbReference>
<comment type="caution">
    <text evidence="1">The sequence shown here is derived from an EMBL/GenBank/DDBJ whole genome shotgun (WGS) entry which is preliminary data.</text>
</comment>
<reference evidence="1" key="1">
    <citation type="submission" date="2017-04" db="EMBL/GenBank/DDBJ databases">
        <authorList>
            <person name="Varghese N."/>
            <person name="Submissions S."/>
        </authorList>
    </citation>
    <scope>NUCLEOTIDE SEQUENCE</scope>
    <source>
        <strain evidence="1">WTE2008</strain>
    </source>
</reference>
<keyword evidence="1" id="KW-0540">Nuclease</keyword>